<dbReference type="PANTHER" id="PTHR46564:SF1">
    <property type="entry name" value="TRANSPOSASE"/>
    <property type="match status" value="1"/>
</dbReference>
<dbReference type="InterPro" id="IPR038717">
    <property type="entry name" value="Tc1-like_DDE_dom"/>
</dbReference>
<dbReference type="PANTHER" id="PTHR46564">
    <property type="entry name" value="TRANSPOSASE"/>
    <property type="match status" value="1"/>
</dbReference>
<comment type="caution">
    <text evidence="3">The sequence shown here is derived from an EMBL/GenBank/DDBJ whole genome shotgun (WGS) entry which is preliminary data.</text>
</comment>
<evidence type="ECO:0000259" key="2">
    <source>
        <dbReference type="Pfam" id="PF13592"/>
    </source>
</evidence>
<dbReference type="EMBL" id="JBHLSS010000041">
    <property type="protein sequence ID" value="MFC0709260.1"/>
    <property type="molecule type" value="Genomic_DNA"/>
</dbReference>
<feature type="domain" description="Winged helix-turn helix" evidence="2">
    <location>
        <begin position="81"/>
        <end position="116"/>
    </location>
</feature>
<dbReference type="Proteomes" id="UP001589891">
    <property type="component" value="Unassembled WGS sequence"/>
</dbReference>
<accession>A0ABV6SLQ1</accession>
<proteinExistence type="predicted"/>
<dbReference type="Gene3D" id="3.30.420.10">
    <property type="entry name" value="Ribonuclease H-like superfamily/Ribonuclease H"/>
    <property type="match status" value="1"/>
</dbReference>
<dbReference type="Pfam" id="PF13592">
    <property type="entry name" value="HTH_33"/>
    <property type="match status" value="1"/>
</dbReference>
<evidence type="ECO:0000313" key="4">
    <source>
        <dbReference type="Proteomes" id="UP001589891"/>
    </source>
</evidence>
<gene>
    <name evidence="3" type="ORF">ACFFGX_06530</name>
</gene>
<sequence>MGWRRGQAYGQDLRDRVLAAEGSIREVASRFAVSDSYVARARSRQQLGQVSAGVQCNHVPPRLQGLEGVLTERMAAAPEQTLTQLCQWIEAEHGVRVSLTTMWKTLGRLGLTLKKSFQATEQQRADVAQARHAWAAEQSRLDVRHVVFLDETWASTNMSPSRGRSPRGRRCPRHVPHGYWKTTTFVCALRSDGLVAPLVLDGPINGRAFRAWIEQALAPNLGAGNMVVMDNLGSHRVAGVREDIQARGAELRYLPPYSPNYNPIGQVFAKLKALLRKAATRTVGTLWSAIGTLLERFPAAECERYIRHYGYGWSG</sequence>
<evidence type="ECO:0000259" key="1">
    <source>
        <dbReference type="Pfam" id="PF13358"/>
    </source>
</evidence>
<dbReference type="RefSeq" id="WP_376944000.1">
    <property type="nucleotide sequence ID" value="NZ_JBHLSS010000041.1"/>
</dbReference>
<dbReference type="InterPro" id="IPR025959">
    <property type="entry name" value="Winged_HTH_dom"/>
</dbReference>
<reference evidence="3 4" key="1">
    <citation type="submission" date="2024-09" db="EMBL/GenBank/DDBJ databases">
        <authorList>
            <person name="Sun Q."/>
            <person name="Mori K."/>
        </authorList>
    </citation>
    <scope>NUCLEOTIDE SEQUENCE [LARGE SCALE GENOMIC DNA]</scope>
    <source>
        <strain evidence="3 4">NCAIM B.01794</strain>
    </source>
</reference>
<dbReference type="NCBIfam" id="NF033545">
    <property type="entry name" value="transpos_IS630"/>
    <property type="match status" value="1"/>
</dbReference>
<evidence type="ECO:0000313" key="3">
    <source>
        <dbReference type="EMBL" id="MFC0709260.1"/>
    </source>
</evidence>
<dbReference type="SUPFAM" id="SSF46689">
    <property type="entry name" value="Homeodomain-like"/>
    <property type="match status" value="1"/>
</dbReference>
<dbReference type="InterPro" id="IPR009057">
    <property type="entry name" value="Homeodomain-like_sf"/>
</dbReference>
<organism evidence="3 4">
    <name type="scientific">Azorhizophilus paspali</name>
    <name type="common">Azotobacter paspali</name>
    <dbReference type="NCBI Taxonomy" id="69963"/>
    <lineage>
        <taxon>Bacteria</taxon>
        <taxon>Pseudomonadati</taxon>
        <taxon>Pseudomonadota</taxon>
        <taxon>Gammaproteobacteria</taxon>
        <taxon>Pseudomonadales</taxon>
        <taxon>Pseudomonadaceae</taxon>
        <taxon>Azorhizophilus</taxon>
    </lineage>
</organism>
<dbReference type="Pfam" id="PF13358">
    <property type="entry name" value="DDE_3"/>
    <property type="match status" value="1"/>
</dbReference>
<keyword evidence="4" id="KW-1185">Reference proteome</keyword>
<name>A0ABV6SLQ1_AZOPA</name>
<protein>
    <submittedName>
        <fullName evidence="3">IS630 family transposase</fullName>
    </submittedName>
</protein>
<dbReference type="InterPro" id="IPR047655">
    <property type="entry name" value="Transpos_IS630-like"/>
</dbReference>
<dbReference type="InterPro" id="IPR036397">
    <property type="entry name" value="RNaseH_sf"/>
</dbReference>
<feature type="domain" description="Tc1-like transposase DDE" evidence="1">
    <location>
        <begin position="145"/>
        <end position="282"/>
    </location>
</feature>